<dbReference type="PANTHER" id="PTHR42938:SF47">
    <property type="entry name" value="HYDROXYPYRUVATE REDUCTASE"/>
    <property type="match status" value="1"/>
</dbReference>
<dbReference type="InterPro" id="IPR029753">
    <property type="entry name" value="D-isomer_DH_CS"/>
</dbReference>
<dbReference type="Proteomes" id="UP000249638">
    <property type="component" value="Unassembled WGS sequence"/>
</dbReference>
<dbReference type="CDD" id="cd12173">
    <property type="entry name" value="PGDH_4"/>
    <property type="match status" value="1"/>
</dbReference>
<dbReference type="InterPro" id="IPR006140">
    <property type="entry name" value="D-isomer_DH_NAD-bd"/>
</dbReference>
<dbReference type="SUPFAM" id="SSF52283">
    <property type="entry name" value="Formate/glycerate dehydrogenase catalytic domain-like"/>
    <property type="match status" value="1"/>
</dbReference>
<evidence type="ECO:0000256" key="1">
    <source>
        <dbReference type="ARBA" id="ARBA00005854"/>
    </source>
</evidence>
<reference evidence="7" key="1">
    <citation type="submission" date="2018-06" db="EMBL/GenBank/DDBJ databases">
        <title>Genomic Encyclopedia of Type Strains, Phase IV (KMG-V): Genome sequencing to study the core and pangenomes of soil and plant-associated prokaryotes.</title>
        <authorList>
            <person name="Whitman W."/>
        </authorList>
    </citation>
    <scope>NUCLEOTIDE SEQUENCE [LARGE SCALE GENOMIC DNA]</scope>
    <source>
        <strain evidence="7">MLR2-44</strain>
    </source>
</reference>
<feature type="domain" description="D-isomer specific 2-hydroxyacid dehydrogenase catalytic" evidence="5">
    <location>
        <begin position="11"/>
        <end position="309"/>
    </location>
</feature>
<evidence type="ECO:0000259" key="5">
    <source>
        <dbReference type="Pfam" id="PF00389"/>
    </source>
</evidence>
<dbReference type="InterPro" id="IPR036291">
    <property type="entry name" value="NAD(P)-bd_dom_sf"/>
</dbReference>
<evidence type="ECO:0000313" key="8">
    <source>
        <dbReference type="Proteomes" id="UP000249638"/>
    </source>
</evidence>
<evidence type="ECO:0000259" key="6">
    <source>
        <dbReference type="Pfam" id="PF02826"/>
    </source>
</evidence>
<evidence type="ECO:0000256" key="4">
    <source>
        <dbReference type="RuleBase" id="RU003719"/>
    </source>
</evidence>
<evidence type="ECO:0000313" key="7">
    <source>
        <dbReference type="EMBL" id="PZX26162.1"/>
    </source>
</evidence>
<protein>
    <submittedName>
        <fullName evidence="7">(S)-sulfolactate dehydrogenase</fullName>
    </submittedName>
</protein>
<dbReference type="PROSITE" id="PS00670">
    <property type="entry name" value="D_2_HYDROXYACID_DH_2"/>
    <property type="match status" value="1"/>
</dbReference>
<dbReference type="GO" id="GO:0016616">
    <property type="term" value="F:oxidoreductase activity, acting on the CH-OH group of donors, NAD or NADP as acceptor"/>
    <property type="evidence" value="ECO:0007669"/>
    <property type="project" value="InterPro"/>
</dbReference>
<dbReference type="Pfam" id="PF02826">
    <property type="entry name" value="2-Hacid_dh_C"/>
    <property type="match status" value="1"/>
</dbReference>
<dbReference type="FunFam" id="3.40.50.720:FF:000203">
    <property type="entry name" value="D-3-phosphoglycerate dehydrogenase (SerA)"/>
    <property type="match status" value="1"/>
</dbReference>
<organism evidence="7 8">
    <name type="scientific">Cupriavidus phytorum</name>
    <dbReference type="NCBI Taxonomy" id="3024399"/>
    <lineage>
        <taxon>Bacteria</taxon>
        <taxon>Pseudomonadati</taxon>
        <taxon>Pseudomonadota</taxon>
        <taxon>Betaproteobacteria</taxon>
        <taxon>Burkholderiales</taxon>
        <taxon>Burkholderiaceae</taxon>
        <taxon>Cupriavidus</taxon>
    </lineage>
</organism>
<keyword evidence="2 4" id="KW-0560">Oxidoreductase</keyword>
<dbReference type="EMBL" id="QKZN01000007">
    <property type="protein sequence ID" value="PZX26162.1"/>
    <property type="molecule type" value="Genomic_DNA"/>
</dbReference>
<sequence>MMKRICISEFMDPAAVQALSTGFDLRYEPGWVDRRGELLEVLDGAHALVVRNRTQVDAALLASAPALRVVGRLGVGLDNIDVAACRERGIRVIPAAGANARSVAEYVVTTAAVLLRGAYLSSAEVADGQWPRARLSEGREALGKTLGLIGFGDIGRQTAALARAFGMEVIASDPMLPADDPVWSATGVARVPLDALLAQADAVSLHVPLVAATRNLIDVGRLAAMKSGAVLINTARGGVVDEAALADALRAGHLAGAALDVFDSEPLPAGSALRGVPNLILTPHVAGVTREANARVSMMIAREVRQSLEQMP</sequence>
<dbReference type="Pfam" id="PF00389">
    <property type="entry name" value="2-Hacid_dh"/>
    <property type="match status" value="1"/>
</dbReference>
<dbReference type="SUPFAM" id="SSF51735">
    <property type="entry name" value="NAD(P)-binding Rossmann-fold domains"/>
    <property type="match status" value="1"/>
</dbReference>
<dbReference type="AlphaFoldDB" id="A0A2W7NU66"/>
<dbReference type="Gene3D" id="3.40.50.720">
    <property type="entry name" value="NAD(P)-binding Rossmann-like Domain"/>
    <property type="match status" value="2"/>
</dbReference>
<dbReference type="PANTHER" id="PTHR42938">
    <property type="entry name" value="FORMATE DEHYDROGENASE 1"/>
    <property type="match status" value="1"/>
</dbReference>
<proteinExistence type="inferred from homology"/>
<keyword evidence="3" id="KW-0520">NAD</keyword>
<keyword evidence="8" id="KW-1185">Reference proteome</keyword>
<dbReference type="PROSITE" id="PS00671">
    <property type="entry name" value="D_2_HYDROXYACID_DH_3"/>
    <property type="match status" value="1"/>
</dbReference>
<comment type="caution">
    <text evidence="7">The sequence shown here is derived from an EMBL/GenBank/DDBJ whole genome shotgun (WGS) entry which is preliminary data.</text>
</comment>
<dbReference type="GO" id="GO:0051287">
    <property type="term" value="F:NAD binding"/>
    <property type="evidence" value="ECO:0007669"/>
    <property type="project" value="InterPro"/>
</dbReference>
<accession>A0A2W7NU66</accession>
<evidence type="ECO:0000256" key="3">
    <source>
        <dbReference type="ARBA" id="ARBA00023027"/>
    </source>
</evidence>
<comment type="similarity">
    <text evidence="1 4">Belongs to the D-isomer specific 2-hydroxyacid dehydrogenase family.</text>
</comment>
<name>A0A2W7NU66_9BURK</name>
<evidence type="ECO:0000256" key="2">
    <source>
        <dbReference type="ARBA" id="ARBA00023002"/>
    </source>
</evidence>
<feature type="domain" description="D-isomer specific 2-hydroxyacid dehydrogenase NAD-binding" evidence="6">
    <location>
        <begin position="113"/>
        <end position="286"/>
    </location>
</feature>
<gene>
    <name evidence="7" type="ORF">C7416_107232</name>
</gene>
<dbReference type="InterPro" id="IPR006139">
    <property type="entry name" value="D-isomer_2_OHA_DH_cat_dom"/>
</dbReference>